<evidence type="ECO:0000256" key="6">
    <source>
        <dbReference type="ARBA" id="ARBA00022801"/>
    </source>
</evidence>
<dbReference type="Gene3D" id="3.10.10.10">
    <property type="entry name" value="HIV Type 1 Reverse Transcriptase, subunit A, domain 1"/>
    <property type="match status" value="1"/>
</dbReference>
<evidence type="ECO:0000256" key="1">
    <source>
        <dbReference type="ARBA" id="ARBA00022670"/>
    </source>
</evidence>
<dbReference type="GO" id="GO:0003964">
    <property type="term" value="F:RNA-directed DNA polymerase activity"/>
    <property type="evidence" value="ECO:0007669"/>
    <property type="project" value="UniProtKB-KW"/>
</dbReference>
<dbReference type="PANTHER" id="PTHR24559:SF434">
    <property type="entry name" value="RNA-DIRECTED DNA POLYMERASE HOMOLOG"/>
    <property type="match status" value="1"/>
</dbReference>
<feature type="domain" description="Retrotransposon gag" evidence="10">
    <location>
        <begin position="120"/>
        <end position="213"/>
    </location>
</feature>
<keyword evidence="3" id="KW-0548">Nucleotidyltransferase</keyword>
<dbReference type="InterPro" id="IPR043128">
    <property type="entry name" value="Rev_trsase/Diguanyl_cyclase"/>
</dbReference>
<dbReference type="EMBL" id="JAIWQS010000011">
    <property type="protein sequence ID" value="KAJ8749838.1"/>
    <property type="molecule type" value="Genomic_DNA"/>
</dbReference>
<dbReference type="Pfam" id="PF03732">
    <property type="entry name" value="Retrotrans_gag"/>
    <property type="match status" value="1"/>
</dbReference>
<dbReference type="InterPro" id="IPR043502">
    <property type="entry name" value="DNA/RNA_pol_sf"/>
</dbReference>
<evidence type="ECO:0000259" key="10">
    <source>
        <dbReference type="Pfam" id="PF03732"/>
    </source>
</evidence>
<organism evidence="11 12">
    <name type="scientific">Erythroxylum novogranatense</name>
    <dbReference type="NCBI Taxonomy" id="1862640"/>
    <lineage>
        <taxon>Eukaryota</taxon>
        <taxon>Viridiplantae</taxon>
        <taxon>Streptophyta</taxon>
        <taxon>Embryophyta</taxon>
        <taxon>Tracheophyta</taxon>
        <taxon>Spermatophyta</taxon>
        <taxon>Magnoliopsida</taxon>
        <taxon>eudicotyledons</taxon>
        <taxon>Gunneridae</taxon>
        <taxon>Pentapetalae</taxon>
        <taxon>rosids</taxon>
        <taxon>fabids</taxon>
        <taxon>Malpighiales</taxon>
        <taxon>Erythroxylaceae</taxon>
        <taxon>Erythroxylum</taxon>
    </lineage>
</organism>
<dbReference type="InterPro" id="IPR053134">
    <property type="entry name" value="RNA-dir_DNA_polymerase"/>
</dbReference>
<dbReference type="CDD" id="cd01647">
    <property type="entry name" value="RT_LTR"/>
    <property type="match status" value="1"/>
</dbReference>
<evidence type="ECO:0000256" key="5">
    <source>
        <dbReference type="ARBA" id="ARBA00022759"/>
    </source>
</evidence>
<evidence type="ECO:0000256" key="7">
    <source>
        <dbReference type="ARBA" id="ARBA00022918"/>
    </source>
</evidence>
<name>A0AAV8SCS3_9ROSI</name>
<dbReference type="Gene3D" id="3.30.70.270">
    <property type="match status" value="1"/>
</dbReference>
<comment type="caution">
    <text evidence="11">The sequence shown here is derived from an EMBL/GenBank/DDBJ whole genome shotgun (WGS) entry which is preliminary data.</text>
</comment>
<dbReference type="Pfam" id="PF00078">
    <property type="entry name" value="RVT_1"/>
    <property type="match status" value="1"/>
</dbReference>
<reference evidence="11 12" key="1">
    <citation type="submission" date="2021-09" db="EMBL/GenBank/DDBJ databases">
        <title>Genomic insights and catalytic innovation underlie evolution of tropane alkaloids biosynthesis.</title>
        <authorList>
            <person name="Wang Y.-J."/>
            <person name="Tian T."/>
            <person name="Huang J.-P."/>
            <person name="Huang S.-X."/>
        </authorList>
    </citation>
    <scope>NUCLEOTIDE SEQUENCE [LARGE SCALE GENOMIC DNA]</scope>
    <source>
        <strain evidence="11">KIB-2018</strain>
        <tissue evidence="11">Leaf</tissue>
    </source>
</reference>
<evidence type="ECO:0000256" key="8">
    <source>
        <dbReference type="SAM" id="MobiDB-lite"/>
    </source>
</evidence>
<dbReference type="SUPFAM" id="SSF56672">
    <property type="entry name" value="DNA/RNA polymerases"/>
    <property type="match status" value="1"/>
</dbReference>
<evidence type="ECO:0000256" key="2">
    <source>
        <dbReference type="ARBA" id="ARBA00022679"/>
    </source>
</evidence>
<gene>
    <name evidence="11" type="ORF">K2173_013241</name>
</gene>
<accession>A0AAV8SCS3</accession>
<dbReference type="Gene3D" id="2.40.70.10">
    <property type="entry name" value="Acid Proteases"/>
    <property type="match status" value="1"/>
</dbReference>
<dbReference type="Proteomes" id="UP001159364">
    <property type="component" value="Linkage Group LG11"/>
</dbReference>
<dbReference type="InterPro" id="IPR005162">
    <property type="entry name" value="Retrotrans_gag_dom"/>
</dbReference>
<feature type="compositionally biased region" description="Basic and acidic residues" evidence="8">
    <location>
        <begin position="66"/>
        <end position="75"/>
    </location>
</feature>
<dbReference type="FunFam" id="3.10.10.10:FF:000007">
    <property type="entry name" value="Retrovirus-related Pol polyprotein from transposon 17.6-like Protein"/>
    <property type="match status" value="1"/>
</dbReference>
<evidence type="ECO:0000259" key="9">
    <source>
        <dbReference type="Pfam" id="PF00078"/>
    </source>
</evidence>
<dbReference type="SUPFAM" id="SSF50630">
    <property type="entry name" value="Acid proteases"/>
    <property type="match status" value="1"/>
</dbReference>
<evidence type="ECO:0000313" key="12">
    <source>
        <dbReference type="Proteomes" id="UP001159364"/>
    </source>
</evidence>
<keyword evidence="5" id="KW-0255">Endonuclease</keyword>
<keyword evidence="1" id="KW-0645">Protease</keyword>
<keyword evidence="12" id="KW-1185">Reference proteome</keyword>
<dbReference type="GO" id="GO:0004519">
    <property type="term" value="F:endonuclease activity"/>
    <property type="evidence" value="ECO:0007669"/>
    <property type="project" value="UniProtKB-KW"/>
</dbReference>
<proteinExistence type="predicted"/>
<keyword evidence="4" id="KW-0540">Nuclease</keyword>
<dbReference type="CDD" id="cd00303">
    <property type="entry name" value="retropepsin_like"/>
    <property type="match status" value="1"/>
</dbReference>
<feature type="domain" description="Reverse transcriptase" evidence="9">
    <location>
        <begin position="523"/>
        <end position="654"/>
    </location>
</feature>
<dbReference type="InterPro" id="IPR021109">
    <property type="entry name" value="Peptidase_aspartic_dom_sf"/>
</dbReference>
<dbReference type="InterPro" id="IPR000477">
    <property type="entry name" value="RT_dom"/>
</dbReference>
<dbReference type="AlphaFoldDB" id="A0AAV8SCS3"/>
<sequence length="672" mass="78278">MASNKERIKTLEVGLGQLQDSVSQMERGFADKLQQIETAISKLSESALPSRDGASSMGDRNSQVRANREEIREGGRSTFSSKLAKLEFPRYSGNDPTEWFTRVDQFFEYQGTLASLKVSLASYHLEGEANQWWQWLRRAYQEEEKEVTWEIFVEELWSRFGPTDCEDFDESLSKIRQIGSLRDYQREFERLGNRVRGWTQRALVGTFMGGLKPEIVDGIRMFKPKSLKEAISLARMKDEQLLRQKKAIRPYSLSSTSSPTKNKATTPMKRLTWDEMQKRRAQGRMMMLRMSMNQKSHYMPSQDTTRTMRISAKVGSSELIVLIDSDSTHNFINEKIAGFLKLPVAQTKPFNVKVANGGHLRCNEKFENVPILLQGIPFTVTLYSLPIMGFDMVLGIHWLEQLGTVNCNWKQLTMDFQWNGQHHHLKGIDNQPIQSYSLKDMTKELRHSSSIFAICFLLHQFADIYQQPNQLPPEREINHHINLKEGTDPINVRPYRYAYFQKAEIEKQVHDMLQLALIRASTNGSWRFCTDYRALNTVTVRDRFPIPTVDDMLDELHGAAYFTKLDLRSGFHQVRVHPKDIHKMAFRTHNGHYEYLVMPFGLCNAPSTFQAIMNSIFRPYLRKFVLVFFDDVLIYIPNWNMHLEHVLWWIKEKFRQCLNGLDLLMSLIYMGY</sequence>
<dbReference type="Pfam" id="PF08284">
    <property type="entry name" value="RVP_2"/>
    <property type="match status" value="1"/>
</dbReference>
<evidence type="ECO:0000313" key="11">
    <source>
        <dbReference type="EMBL" id="KAJ8749838.1"/>
    </source>
</evidence>
<keyword evidence="7" id="KW-0695">RNA-directed DNA polymerase</keyword>
<dbReference type="GO" id="GO:0006508">
    <property type="term" value="P:proteolysis"/>
    <property type="evidence" value="ECO:0007669"/>
    <property type="project" value="UniProtKB-KW"/>
</dbReference>
<keyword evidence="6" id="KW-0378">Hydrolase</keyword>
<dbReference type="PANTHER" id="PTHR24559">
    <property type="entry name" value="TRANSPOSON TY3-I GAG-POL POLYPROTEIN"/>
    <property type="match status" value="1"/>
</dbReference>
<protein>
    <submittedName>
        <fullName evidence="11">Uncharacterized protein</fullName>
    </submittedName>
</protein>
<dbReference type="GO" id="GO:0008233">
    <property type="term" value="F:peptidase activity"/>
    <property type="evidence" value="ECO:0007669"/>
    <property type="project" value="UniProtKB-KW"/>
</dbReference>
<evidence type="ECO:0000256" key="3">
    <source>
        <dbReference type="ARBA" id="ARBA00022695"/>
    </source>
</evidence>
<keyword evidence="2" id="KW-0808">Transferase</keyword>
<feature type="region of interest" description="Disordered" evidence="8">
    <location>
        <begin position="44"/>
        <end position="76"/>
    </location>
</feature>
<evidence type="ECO:0000256" key="4">
    <source>
        <dbReference type="ARBA" id="ARBA00022722"/>
    </source>
</evidence>